<organism evidence="1 2">
    <name type="scientific">candidate division MSBL1 archaeon SCGC-AAA259E19</name>
    <dbReference type="NCBI Taxonomy" id="1698264"/>
    <lineage>
        <taxon>Archaea</taxon>
        <taxon>Methanobacteriati</taxon>
        <taxon>Methanobacteriota</taxon>
        <taxon>candidate division MSBL1</taxon>
    </lineage>
</organism>
<accession>A0A133UKW4</accession>
<sequence length="68" mass="8055">MYLVIFDKTGDSKLSGWHYEKLHEFDAEWIQRSVVRFEEADVATEFSKKLKDFGVDEVKILRANEIMD</sequence>
<evidence type="ECO:0000313" key="1">
    <source>
        <dbReference type="EMBL" id="KXA94831.1"/>
    </source>
</evidence>
<gene>
    <name evidence="1" type="ORF">AKJ65_03305</name>
</gene>
<dbReference type="AlphaFoldDB" id="A0A133UKW4"/>
<protein>
    <submittedName>
        <fullName evidence="1">Uncharacterized protein</fullName>
    </submittedName>
</protein>
<evidence type="ECO:0000313" key="2">
    <source>
        <dbReference type="Proteomes" id="UP000070284"/>
    </source>
</evidence>
<keyword evidence="2" id="KW-1185">Reference proteome</keyword>
<dbReference type="EMBL" id="LHXO01000037">
    <property type="protein sequence ID" value="KXA94831.1"/>
    <property type="molecule type" value="Genomic_DNA"/>
</dbReference>
<reference evidence="1 2" key="1">
    <citation type="journal article" date="2016" name="Sci. Rep.">
        <title>Metabolic traits of an uncultured archaeal lineage -MSBL1- from brine pools of the Red Sea.</title>
        <authorList>
            <person name="Mwirichia R."/>
            <person name="Alam I."/>
            <person name="Rashid M."/>
            <person name="Vinu M."/>
            <person name="Ba-Alawi W."/>
            <person name="Anthony Kamau A."/>
            <person name="Kamanda Ngugi D."/>
            <person name="Goker M."/>
            <person name="Klenk H.P."/>
            <person name="Bajic V."/>
            <person name="Stingl U."/>
        </authorList>
    </citation>
    <scope>NUCLEOTIDE SEQUENCE [LARGE SCALE GENOMIC DNA]</scope>
    <source>
        <strain evidence="1">SCGC-AAA259E19</strain>
    </source>
</reference>
<name>A0A133UKW4_9EURY</name>
<comment type="caution">
    <text evidence="1">The sequence shown here is derived from an EMBL/GenBank/DDBJ whole genome shotgun (WGS) entry which is preliminary data.</text>
</comment>
<dbReference type="Proteomes" id="UP000070284">
    <property type="component" value="Unassembled WGS sequence"/>
</dbReference>
<proteinExistence type="predicted"/>